<reference evidence="2" key="1">
    <citation type="submission" date="2021-01" db="EMBL/GenBank/DDBJ databases">
        <title>Whole genome shotgun sequence of Actinoplanes rishiriensis NBRC 108556.</title>
        <authorList>
            <person name="Komaki H."/>
            <person name="Tamura T."/>
        </authorList>
    </citation>
    <scope>NUCLEOTIDE SEQUENCE</scope>
    <source>
        <strain evidence="2">NBRC 108556</strain>
    </source>
</reference>
<name>A0A919K3M8_9ACTN</name>
<evidence type="ECO:0000313" key="3">
    <source>
        <dbReference type="Proteomes" id="UP000636960"/>
    </source>
</evidence>
<proteinExistence type="predicted"/>
<dbReference type="SUPFAM" id="SSF51730">
    <property type="entry name" value="FAD-linked oxidoreductase"/>
    <property type="match status" value="1"/>
</dbReference>
<accession>A0A919K3M8</accession>
<dbReference type="EMBL" id="BOMV01000080">
    <property type="protein sequence ID" value="GIF00171.1"/>
    <property type="molecule type" value="Genomic_DNA"/>
</dbReference>
<dbReference type="AlphaFoldDB" id="A0A919K3M8"/>
<sequence>MSRATLQSMLAEARSGILLFGILPPRLSETPERVREITGITLGRLSGIDLDGLILYDIDDESDRNPEQRPFPYLPTLDPVEYHDAHLGAWDRPAIIYRCIGKYTEDDLRSWLATTDPSRVLSVFVGASSGDKPVNTTLRRAQELRAETRPDLSLGAVVIPERHARTGDEHLRMLTKQERGCGFFISQVIYHAGATKDLLSDYFYTCRERGVAPRPVIFTLSICSSPKTLEFLKWLGVDVPRWLHNTLVHAPDPLAESYRESLAIARDLKAFCERLGIPYGFHVESVSIRKVEIEAAVRLAGELASLLRPLSPVGTA</sequence>
<keyword evidence="3" id="KW-1185">Reference proteome</keyword>
<comment type="caution">
    <text evidence="2">The sequence shown here is derived from an EMBL/GenBank/DDBJ whole genome shotgun (WGS) entry which is preliminary data.</text>
</comment>
<protein>
    <submittedName>
        <fullName evidence="2">Uncharacterized protein</fullName>
    </submittedName>
</protein>
<gene>
    <name evidence="2" type="ORF">Ari01nite_76350</name>
</gene>
<dbReference type="RefSeq" id="WP_203787632.1">
    <property type="nucleotide sequence ID" value="NZ_BOMV01000080.1"/>
</dbReference>
<dbReference type="Proteomes" id="UP000636960">
    <property type="component" value="Unassembled WGS sequence"/>
</dbReference>
<evidence type="ECO:0000256" key="1">
    <source>
        <dbReference type="ARBA" id="ARBA00023002"/>
    </source>
</evidence>
<keyword evidence="1" id="KW-0560">Oxidoreductase</keyword>
<dbReference type="GO" id="GO:0016491">
    <property type="term" value="F:oxidoreductase activity"/>
    <property type="evidence" value="ECO:0007669"/>
    <property type="project" value="UniProtKB-KW"/>
</dbReference>
<dbReference type="Gene3D" id="3.20.20.220">
    <property type="match status" value="1"/>
</dbReference>
<organism evidence="2 3">
    <name type="scientific">Paractinoplanes rishiriensis</name>
    <dbReference type="NCBI Taxonomy" id="1050105"/>
    <lineage>
        <taxon>Bacteria</taxon>
        <taxon>Bacillati</taxon>
        <taxon>Actinomycetota</taxon>
        <taxon>Actinomycetes</taxon>
        <taxon>Micromonosporales</taxon>
        <taxon>Micromonosporaceae</taxon>
        <taxon>Paractinoplanes</taxon>
    </lineage>
</organism>
<dbReference type="InterPro" id="IPR029041">
    <property type="entry name" value="FAD-linked_oxidoreductase-like"/>
</dbReference>
<evidence type="ECO:0000313" key="2">
    <source>
        <dbReference type="EMBL" id="GIF00171.1"/>
    </source>
</evidence>